<evidence type="ECO:0000256" key="1">
    <source>
        <dbReference type="ARBA" id="ARBA00022491"/>
    </source>
</evidence>
<evidence type="ECO:0000256" key="4">
    <source>
        <dbReference type="ARBA" id="ARBA00023163"/>
    </source>
</evidence>
<dbReference type="PROSITE" id="PS50977">
    <property type="entry name" value="HTH_TETR_2"/>
    <property type="match status" value="1"/>
</dbReference>
<organism evidence="7 8">
    <name type="scientific">Zhihengliuella alba</name>
    <dbReference type="NCBI Taxonomy" id="547018"/>
    <lineage>
        <taxon>Bacteria</taxon>
        <taxon>Bacillati</taxon>
        <taxon>Actinomycetota</taxon>
        <taxon>Actinomycetes</taxon>
        <taxon>Micrococcales</taxon>
        <taxon>Micrococcaceae</taxon>
        <taxon>Zhihengliuella</taxon>
    </lineage>
</organism>
<dbReference type="InterPro" id="IPR001647">
    <property type="entry name" value="HTH_TetR"/>
</dbReference>
<evidence type="ECO:0000313" key="7">
    <source>
        <dbReference type="EMBL" id="GAA3707708.1"/>
    </source>
</evidence>
<dbReference type="Pfam" id="PF13977">
    <property type="entry name" value="TetR_C_6"/>
    <property type="match status" value="1"/>
</dbReference>
<evidence type="ECO:0000256" key="3">
    <source>
        <dbReference type="ARBA" id="ARBA00023125"/>
    </source>
</evidence>
<dbReference type="RefSeq" id="WP_344884309.1">
    <property type="nucleotide sequence ID" value="NZ_BAABCJ010000005.1"/>
</dbReference>
<dbReference type="SUPFAM" id="SSF48498">
    <property type="entry name" value="Tetracyclin repressor-like, C-terminal domain"/>
    <property type="match status" value="1"/>
</dbReference>
<name>A0ABP7DNC2_9MICC</name>
<proteinExistence type="predicted"/>
<keyword evidence="3 5" id="KW-0238">DNA-binding</keyword>
<evidence type="ECO:0000259" key="6">
    <source>
        <dbReference type="PROSITE" id="PS50977"/>
    </source>
</evidence>
<accession>A0ABP7DNC2</accession>
<dbReference type="Pfam" id="PF00440">
    <property type="entry name" value="TetR_N"/>
    <property type="match status" value="1"/>
</dbReference>
<evidence type="ECO:0000313" key="8">
    <source>
        <dbReference type="Proteomes" id="UP001501536"/>
    </source>
</evidence>
<dbReference type="PANTHER" id="PTHR30055">
    <property type="entry name" value="HTH-TYPE TRANSCRIPTIONAL REGULATOR RUTR"/>
    <property type="match status" value="1"/>
</dbReference>
<sequence>MPGAEAGERGRYAVTETQIDSRRRTILDAAAEVIADDGVDGCTLAAVGRASGCSVGMIQHHFGARSSLIGAALRQRLHESEEEWLSIARAEAEPMDRIRRLLVFAVHGDRPFLQAWSFWLELYGAARRDPALRAEINTALEVWRRFFLDVLEEAHAGGLVSARRPARHQAQLLLALVDGLALQAANGTYGLTGDDMLELLFDAASDLLGYEFARP</sequence>
<dbReference type="EMBL" id="BAABCJ010000005">
    <property type="protein sequence ID" value="GAA3707708.1"/>
    <property type="molecule type" value="Genomic_DNA"/>
</dbReference>
<protein>
    <recommendedName>
        <fullName evidence="6">HTH tetR-type domain-containing protein</fullName>
    </recommendedName>
</protein>
<dbReference type="PANTHER" id="PTHR30055:SF234">
    <property type="entry name" value="HTH-TYPE TRANSCRIPTIONAL REGULATOR BETI"/>
    <property type="match status" value="1"/>
</dbReference>
<feature type="domain" description="HTH tetR-type" evidence="6">
    <location>
        <begin position="20"/>
        <end position="80"/>
    </location>
</feature>
<keyword evidence="4" id="KW-0804">Transcription</keyword>
<keyword evidence="2" id="KW-0805">Transcription regulation</keyword>
<feature type="DNA-binding region" description="H-T-H motif" evidence="5">
    <location>
        <begin position="43"/>
        <end position="62"/>
    </location>
</feature>
<evidence type="ECO:0000256" key="5">
    <source>
        <dbReference type="PROSITE-ProRule" id="PRU00335"/>
    </source>
</evidence>
<dbReference type="Gene3D" id="1.10.357.10">
    <property type="entry name" value="Tetracycline Repressor, domain 2"/>
    <property type="match status" value="1"/>
</dbReference>
<reference evidence="8" key="1">
    <citation type="journal article" date="2019" name="Int. J. Syst. Evol. Microbiol.">
        <title>The Global Catalogue of Microorganisms (GCM) 10K type strain sequencing project: providing services to taxonomists for standard genome sequencing and annotation.</title>
        <authorList>
            <consortium name="The Broad Institute Genomics Platform"/>
            <consortium name="The Broad Institute Genome Sequencing Center for Infectious Disease"/>
            <person name="Wu L."/>
            <person name="Ma J."/>
        </authorList>
    </citation>
    <scope>NUCLEOTIDE SEQUENCE [LARGE SCALE GENOMIC DNA]</scope>
    <source>
        <strain evidence="8">JCM 16961</strain>
    </source>
</reference>
<dbReference type="SUPFAM" id="SSF46689">
    <property type="entry name" value="Homeodomain-like"/>
    <property type="match status" value="1"/>
</dbReference>
<keyword evidence="1" id="KW-0678">Repressor</keyword>
<keyword evidence="8" id="KW-1185">Reference proteome</keyword>
<comment type="caution">
    <text evidence="7">The sequence shown here is derived from an EMBL/GenBank/DDBJ whole genome shotgun (WGS) entry which is preliminary data.</text>
</comment>
<dbReference type="Proteomes" id="UP001501536">
    <property type="component" value="Unassembled WGS sequence"/>
</dbReference>
<gene>
    <name evidence="7" type="ORF">GCM10022377_21900</name>
</gene>
<dbReference type="InterPro" id="IPR039538">
    <property type="entry name" value="BetI_C"/>
</dbReference>
<dbReference type="InterPro" id="IPR050109">
    <property type="entry name" value="HTH-type_TetR-like_transc_reg"/>
</dbReference>
<dbReference type="InterPro" id="IPR009057">
    <property type="entry name" value="Homeodomain-like_sf"/>
</dbReference>
<evidence type="ECO:0000256" key="2">
    <source>
        <dbReference type="ARBA" id="ARBA00023015"/>
    </source>
</evidence>
<dbReference type="InterPro" id="IPR036271">
    <property type="entry name" value="Tet_transcr_reg_TetR-rel_C_sf"/>
</dbReference>